<organism evidence="2 3">
    <name type="scientific">Gossypium armourianum</name>
    <dbReference type="NCBI Taxonomy" id="34283"/>
    <lineage>
        <taxon>Eukaryota</taxon>
        <taxon>Viridiplantae</taxon>
        <taxon>Streptophyta</taxon>
        <taxon>Embryophyta</taxon>
        <taxon>Tracheophyta</taxon>
        <taxon>Spermatophyta</taxon>
        <taxon>Magnoliopsida</taxon>
        <taxon>eudicotyledons</taxon>
        <taxon>Gunneridae</taxon>
        <taxon>Pentapetalae</taxon>
        <taxon>rosids</taxon>
        <taxon>malvids</taxon>
        <taxon>Malvales</taxon>
        <taxon>Malvaceae</taxon>
        <taxon>Malvoideae</taxon>
        <taxon>Gossypium</taxon>
    </lineage>
</organism>
<dbReference type="AlphaFoldDB" id="A0A7J9K0K0"/>
<comment type="caution">
    <text evidence="2">The sequence shown here is derived from an EMBL/GenBank/DDBJ whole genome shotgun (WGS) entry which is preliminary data.</text>
</comment>
<sequence length="295" mass="33218">IRQNDIWTWEINLKRNVFDWERDQWESFLQTLDSASRSVVLQDCIRWSGASDGQYSAKAYCAMVQGTTHDSGHSSPCGLKVPYRSSFCAFPRCIIEMCWVTFFAIIWSIWIFRNKMMFTGKVLDQQEFFESILIRLGRWFRAKWGSTGVSLDYFLRAPQNFRVPNTHKNDTKRVIWTPPPCGAVKFNEDAGVVGSNGTVGIGGILSSLVIFSKSVGLTDPALVEVLAIKESLTIYSACKWSGTHKLIEESDCAVAVCWVRSPGQSRDIIEILREANGTADRLAKAGINRKVNLLS</sequence>
<keyword evidence="1" id="KW-0472">Membrane</keyword>
<dbReference type="PANTHER" id="PTHR47074:SF75">
    <property type="entry name" value="RNASE H TYPE-1 DOMAIN-CONTAINING PROTEIN"/>
    <property type="match status" value="1"/>
</dbReference>
<dbReference type="PANTHER" id="PTHR47074">
    <property type="entry name" value="BNAC02G40300D PROTEIN"/>
    <property type="match status" value="1"/>
</dbReference>
<feature type="non-terminal residue" evidence="2">
    <location>
        <position position="1"/>
    </location>
</feature>
<proteinExistence type="predicted"/>
<feature type="non-terminal residue" evidence="2">
    <location>
        <position position="295"/>
    </location>
</feature>
<keyword evidence="1" id="KW-1133">Transmembrane helix</keyword>
<keyword evidence="1" id="KW-0812">Transmembrane</keyword>
<evidence type="ECO:0000313" key="3">
    <source>
        <dbReference type="Proteomes" id="UP000593575"/>
    </source>
</evidence>
<evidence type="ECO:0008006" key="4">
    <source>
        <dbReference type="Google" id="ProtNLM"/>
    </source>
</evidence>
<dbReference type="Proteomes" id="UP000593575">
    <property type="component" value="Unassembled WGS sequence"/>
</dbReference>
<evidence type="ECO:0000313" key="2">
    <source>
        <dbReference type="EMBL" id="MBA0839849.1"/>
    </source>
</evidence>
<dbReference type="InterPro" id="IPR052929">
    <property type="entry name" value="RNase_H-like_EbsB-rel"/>
</dbReference>
<evidence type="ECO:0000256" key="1">
    <source>
        <dbReference type="SAM" id="Phobius"/>
    </source>
</evidence>
<keyword evidence="3" id="KW-1185">Reference proteome</keyword>
<name>A0A7J9K0K0_9ROSI</name>
<accession>A0A7J9K0K0</accession>
<feature type="transmembrane region" description="Helical" evidence="1">
    <location>
        <begin position="94"/>
        <end position="112"/>
    </location>
</feature>
<reference evidence="2 3" key="1">
    <citation type="journal article" date="2019" name="Genome Biol. Evol.">
        <title>Insights into the evolution of the New World diploid cottons (Gossypium, subgenus Houzingenia) based on genome sequencing.</title>
        <authorList>
            <person name="Grover C.E."/>
            <person name="Arick M.A. 2nd"/>
            <person name="Thrash A."/>
            <person name="Conover J.L."/>
            <person name="Sanders W.S."/>
            <person name="Peterson D.G."/>
            <person name="Frelichowski J.E."/>
            <person name="Scheffler J.A."/>
            <person name="Scheffler B.E."/>
            <person name="Wendel J.F."/>
        </authorList>
    </citation>
    <scope>NUCLEOTIDE SEQUENCE [LARGE SCALE GENOMIC DNA]</scope>
    <source>
        <strain evidence="2">6</strain>
        <tissue evidence="2">Leaf</tissue>
    </source>
</reference>
<gene>
    <name evidence="2" type="ORF">Goarm_005541</name>
</gene>
<dbReference type="EMBL" id="JABFAE010000010">
    <property type="protein sequence ID" value="MBA0839849.1"/>
    <property type="molecule type" value="Genomic_DNA"/>
</dbReference>
<protein>
    <recommendedName>
        <fullName evidence="4">RNase H type-1 domain-containing protein</fullName>
    </recommendedName>
</protein>